<sequence>MTDGKKAPLLSKATQIPPRTRQSSVPTASPLNGGHAARGGASRVSDPMTSEFDPGANKTKRDVRFAAAPSSRATEPAVKLPENSQVNKDEGSGKPPLSKSKAPAQIILRIRSLTTRNHLDRLGRTAKAAVRPNVNSSTILSTPSPFDSSKANAQRTQAIWNWTKC</sequence>
<feature type="compositionally biased region" description="Polar residues" evidence="1">
    <location>
        <begin position="20"/>
        <end position="30"/>
    </location>
</feature>
<feature type="region of interest" description="Disordered" evidence="1">
    <location>
        <begin position="1"/>
        <end position="103"/>
    </location>
</feature>
<evidence type="ECO:0000256" key="1">
    <source>
        <dbReference type="SAM" id="MobiDB-lite"/>
    </source>
</evidence>
<dbReference type="Proteomes" id="UP001162060">
    <property type="component" value="Unassembled WGS sequence"/>
</dbReference>
<proteinExistence type="predicted"/>
<reference evidence="2" key="1">
    <citation type="submission" date="2024-01" db="EMBL/GenBank/DDBJ databases">
        <authorList>
            <person name="Webb A."/>
        </authorList>
    </citation>
    <scope>NUCLEOTIDE SEQUENCE</scope>
    <source>
        <strain evidence="2">Pm1</strain>
    </source>
</reference>
<dbReference type="EMBL" id="CAKLBY020000320">
    <property type="protein sequence ID" value="CAK7945256.1"/>
    <property type="molecule type" value="Genomic_DNA"/>
</dbReference>
<protein>
    <submittedName>
        <fullName evidence="2">Uncharacterized protein</fullName>
    </submittedName>
</protein>
<accession>A0AAV1VFT9</accession>
<gene>
    <name evidence="2" type="ORF">PM001_LOCUS30406</name>
</gene>
<evidence type="ECO:0000313" key="3">
    <source>
        <dbReference type="Proteomes" id="UP001162060"/>
    </source>
</evidence>
<evidence type="ECO:0000313" key="2">
    <source>
        <dbReference type="EMBL" id="CAK7945256.1"/>
    </source>
</evidence>
<organism evidence="2 3">
    <name type="scientific">Peronospora matthiolae</name>
    <dbReference type="NCBI Taxonomy" id="2874970"/>
    <lineage>
        <taxon>Eukaryota</taxon>
        <taxon>Sar</taxon>
        <taxon>Stramenopiles</taxon>
        <taxon>Oomycota</taxon>
        <taxon>Peronosporomycetes</taxon>
        <taxon>Peronosporales</taxon>
        <taxon>Peronosporaceae</taxon>
        <taxon>Peronospora</taxon>
    </lineage>
</organism>
<comment type="caution">
    <text evidence="2">The sequence shown here is derived from an EMBL/GenBank/DDBJ whole genome shotgun (WGS) entry which is preliminary data.</text>
</comment>
<name>A0AAV1VFT9_9STRA</name>
<dbReference type="AlphaFoldDB" id="A0AAV1VFT9"/>